<gene>
    <name evidence="1" type="ORF">ACFFR3_09755</name>
</gene>
<protein>
    <submittedName>
        <fullName evidence="1">Uncharacterized protein</fullName>
    </submittedName>
</protein>
<accession>A0ABV5NHL3</accession>
<dbReference type="Proteomes" id="UP001589568">
    <property type="component" value="Unassembled WGS sequence"/>
</dbReference>
<keyword evidence="2" id="KW-1185">Reference proteome</keyword>
<sequence length="91" mass="9529">MEQVLRLVSQGHDDTGSAAALGIPAGQAYLIVTGVAADGWDGSDGVDGGDGGDTVTRAERQRLDMLPSRDFACTVEARRARLACEKNPQGR</sequence>
<proteinExistence type="predicted"/>
<dbReference type="EMBL" id="JBHMCF010000008">
    <property type="protein sequence ID" value="MFB9469788.1"/>
    <property type="molecule type" value="Genomic_DNA"/>
</dbReference>
<evidence type="ECO:0000313" key="2">
    <source>
        <dbReference type="Proteomes" id="UP001589568"/>
    </source>
</evidence>
<dbReference type="RefSeq" id="WP_345408061.1">
    <property type="nucleotide sequence ID" value="NZ_BAAAXS010000001.1"/>
</dbReference>
<organism evidence="1 2">
    <name type="scientific">Nonomuraea salmonea</name>
    <dbReference type="NCBI Taxonomy" id="46181"/>
    <lineage>
        <taxon>Bacteria</taxon>
        <taxon>Bacillati</taxon>
        <taxon>Actinomycetota</taxon>
        <taxon>Actinomycetes</taxon>
        <taxon>Streptosporangiales</taxon>
        <taxon>Streptosporangiaceae</taxon>
        <taxon>Nonomuraea</taxon>
    </lineage>
</organism>
<reference evidence="1 2" key="1">
    <citation type="submission" date="2024-09" db="EMBL/GenBank/DDBJ databases">
        <authorList>
            <person name="Sun Q."/>
            <person name="Mori K."/>
        </authorList>
    </citation>
    <scope>NUCLEOTIDE SEQUENCE [LARGE SCALE GENOMIC DNA]</scope>
    <source>
        <strain evidence="1 2">JCM 3324</strain>
    </source>
</reference>
<comment type="caution">
    <text evidence="1">The sequence shown here is derived from an EMBL/GenBank/DDBJ whole genome shotgun (WGS) entry which is preliminary data.</text>
</comment>
<evidence type="ECO:0000313" key="1">
    <source>
        <dbReference type="EMBL" id="MFB9469788.1"/>
    </source>
</evidence>
<name>A0ABV5NHL3_9ACTN</name>